<dbReference type="NCBIfam" id="TIGR04183">
    <property type="entry name" value="Por_Secre_tail"/>
    <property type="match status" value="1"/>
</dbReference>
<feature type="chain" id="PRO_5015432250" evidence="2">
    <location>
        <begin position="19"/>
        <end position="582"/>
    </location>
</feature>
<keyword evidence="1 2" id="KW-0732">Signal</keyword>
<reference evidence="3 4" key="1">
    <citation type="submission" date="2018-04" db="EMBL/GenBank/DDBJ databases">
        <title>Genomic Encyclopedia of Archaeal and Bacterial Type Strains, Phase II (KMG-II): from individual species to whole genera.</title>
        <authorList>
            <person name="Goeker M."/>
        </authorList>
    </citation>
    <scope>NUCLEOTIDE SEQUENCE [LARGE SCALE GENOMIC DNA]</scope>
    <source>
        <strain evidence="3 4">DSM 23082</strain>
    </source>
</reference>
<evidence type="ECO:0000313" key="3">
    <source>
        <dbReference type="EMBL" id="PTX42835.1"/>
    </source>
</evidence>
<dbReference type="Proteomes" id="UP000244174">
    <property type="component" value="Unassembled WGS sequence"/>
</dbReference>
<organism evidence="3 4">
    <name type="scientific">Christiangramia gaetbulicola</name>
    <dbReference type="NCBI Taxonomy" id="703340"/>
    <lineage>
        <taxon>Bacteria</taxon>
        <taxon>Pseudomonadati</taxon>
        <taxon>Bacteroidota</taxon>
        <taxon>Flavobacteriia</taxon>
        <taxon>Flavobacteriales</taxon>
        <taxon>Flavobacteriaceae</taxon>
        <taxon>Christiangramia</taxon>
    </lineage>
</organism>
<evidence type="ECO:0000256" key="1">
    <source>
        <dbReference type="ARBA" id="ARBA00022729"/>
    </source>
</evidence>
<name>A0A2T6AGA6_9FLAO</name>
<evidence type="ECO:0000256" key="2">
    <source>
        <dbReference type="SAM" id="SignalP"/>
    </source>
</evidence>
<evidence type="ECO:0000313" key="4">
    <source>
        <dbReference type="Proteomes" id="UP000244174"/>
    </source>
</evidence>
<dbReference type="InterPro" id="IPR026444">
    <property type="entry name" value="Secre_tail"/>
</dbReference>
<dbReference type="RefSeq" id="WP_170106638.1">
    <property type="nucleotide sequence ID" value="NZ_QBKQ01000002.1"/>
</dbReference>
<comment type="caution">
    <text evidence="3">The sequence shown here is derived from an EMBL/GenBank/DDBJ whole genome shotgun (WGS) entry which is preliminary data.</text>
</comment>
<proteinExistence type="predicted"/>
<dbReference type="EMBL" id="QBKQ01000002">
    <property type="protein sequence ID" value="PTX42835.1"/>
    <property type="molecule type" value="Genomic_DNA"/>
</dbReference>
<dbReference type="AlphaFoldDB" id="A0A2T6AGA6"/>
<accession>A0A2T6AGA6</accession>
<gene>
    <name evidence="3" type="ORF">C8P64_1356</name>
</gene>
<protein>
    <submittedName>
        <fullName evidence="3">Putative secreted protein (Por secretion system target)</fullName>
    </submittedName>
</protein>
<keyword evidence="4" id="KW-1185">Reference proteome</keyword>
<feature type="signal peptide" evidence="2">
    <location>
        <begin position="1"/>
        <end position="18"/>
    </location>
</feature>
<sequence>MKLPLLFLMIFTASGINAQLYVAPSEKSDSYIYAKDRLVFVQNEIDLSENKKPETSASIYLRKGSQLVQGEKSSNKNKGKGKISVFQEGTSNAYDYNYWSLPVLVDQNGSKLNDYLFEPISSTNSKNAKLISALDGQSNPLSISNRWIYTFSGINYSNWAFIGDHFDLLPGEGFTMKGVTGINLNEIEGEPINKGNAQTYDFRGTANDGLIELPVKKDQLLLIGNPYPSALDLNKFLIENTSTTGIAYFWDSKENGNSHILADYEGGYGTYSPGVGVYVPPMFKKYSNDTETGESGKYYERKISPIGQGFMIRGKMDGMLSFRNSYRIFQKEHPDYSVFKSPETENSSLKLEVEIDSTYIQDLVLVFKDESSTEENHALDARKMNEDPKDISWSISNMAFVINVRPRVDQELIPLKIVLDKDSTLKFSISELTNFNPDRVFLYDAKDDLFFSIKTGYLKIDLGQGEYNDRFFLSFIEKLPDDSNAEKETISPEKKPENILLNSIEIFQNNPQQQLEVKLLYDAGIKNLSLHDLNGKLYFFEDFKTKEKEFDFPTGNLSNAVYIVKVKTTDNRELTKKISIRN</sequence>